<dbReference type="SUPFAM" id="SSF102405">
    <property type="entry name" value="MCP/YpsA-like"/>
    <property type="match status" value="1"/>
</dbReference>
<feature type="domain" description="Smf/DprA SLOG" evidence="3">
    <location>
        <begin position="98"/>
        <end position="304"/>
    </location>
</feature>
<dbReference type="InterPro" id="IPR003488">
    <property type="entry name" value="DprA"/>
</dbReference>
<dbReference type="Pfam" id="PF17782">
    <property type="entry name" value="WHD_DprA"/>
    <property type="match status" value="1"/>
</dbReference>
<organism evidence="5 6">
    <name type="scientific">Celeribacter halophilus</name>
    <dbReference type="NCBI Taxonomy" id="576117"/>
    <lineage>
        <taxon>Bacteria</taxon>
        <taxon>Pseudomonadati</taxon>
        <taxon>Pseudomonadota</taxon>
        <taxon>Alphaproteobacteria</taxon>
        <taxon>Rhodobacterales</taxon>
        <taxon>Roseobacteraceae</taxon>
        <taxon>Celeribacter</taxon>
    </lineage>
</organism>
<feature type="domain" description="DprA winged helix" evidence="4">
    <location>
        <begin position="329"/>
        <end position="388"/>
    </location>
</feature>
<dbReference type="PANTHER" id="PTHR43022">
    <property type="entry name" value="PROTEIN SMF"/>
    <property type="match status" value="1"/>
</dbReference>
<dbReference type="EMBL" id="FORY01000001">
    <property type="protein sequence ID" value="SFI97161.1"/>
    <property type="molecule type" value="Genomic_DNA"/>
</dbReference>
<proteinExistence type="inferred from homology"/>
<sequence length="393" mass="41679">MKGQETERVGSLDFIPSHHPLTPPHTEEDRAIWLRLLRSRRVGVSTFYRLMKEHGDAAAALEALPEIARQAGVSDYQICPQGVIDAELRAGRKQGARLLLRGDPDYPALLAQIDDAPPALWVKGDLSLLERPALAIVGARNASSLGHRFARTLSRDLGAEGFAIASGLARGIDASAHEAALDTGTLAVLAGGLDQIYPAENTALYHSMAESGLLLSEQPFGMKPFARHFPMRNRIVSGLARATIVVEAAARSGSLLTAGNALDQGREVMAVPGHPFDARSAGCNILLRDGATLIRSARDVIDTLAAASPLAQTAMTTPQEAIPVPAAPAETRTLADHAALHREILSRLSGAPLPEDDLIRDLGVAPERASAEILNLELDGRIARKPGGMLALG</sequence>
<protein>
    <submittedName>
        <fullName evidence="5">DNA protecting protein DprA</fullName>
    </submittedName>
</protein>
<feature type="compositionally biased region" description="Basic and acidic residues" evidence="2">
    <location>
        <begin position="1"/>
        <end position="10"/>
    </location>
</feature>
<dbReference type="PANTHER" id="PTHR43022:SF1">
    <property type="entry name" value="PROTEIN SMF"/>
    <property type="match status" value="1"/>
</dbReference>
<dbReference type="STRING" id="576117.SAMN04488138_10136"/>
<evidence type="ECO:0000313" key="6">
    <source>
        <dbReference type="Proteomes" id="UP000183299"/>
    </source>
</evidence>
<dbReference type="Pfam" id="PF21102">
    <property type="entry name" value="DprA_N"/>
    <property type="match status" value="1"/>
</dbReference>
<dbReference type="InterPro" id="IPR057666">
    <property type="entry name" value="DrpA_SLOG"/>
</dbReference>
<dbReference type="InterPro" id="IPR036388">
    <property type="entry name" value="WH-like_DNA-bd_sf"/>
</dbReference>
<evidence type="ECO:0000259" key="4">
    <source>
        <dbReference type="Pfam" id="PF17782"/>
    </source>
</evidence>
<keyword evidence="6" id="KW-1185">Reference proteome</keyword>
<dbReference type="NCBIfam" id="TIGR00732">
    <property type="entry name" value="dprA"/>
    <property type="match status" value="1"/>
</dbReference>
<accession>A0A1I3MJS3</accession>
<dbReference type="Proteomes" id="UP000183299">
    <property type="component" value="Unassembled WGS sequence"/>
</dbReference>
<dbReference type="Pfam" id="PF02481">
    <property type="entry name" value="DNA_processg_A"/>
    <property type="match status" value="1"/>
</dbReference>
<gene>
    <name evidence="5" type="ORF">SAMN04488138_10136</name>
</gene>
<dbReference type="InterPro" id="IPR041614">
    <property type="entry name" value="DprA_WH"/>
</dbReference>
<dbReference type="GO" id="GO:0009294">
    <property type="term" value="P:DNA-mediated transformation"/>
    <property type="evidence" value="ECO:0007669"/>
    <property type="project" value="InterPro"/>
</dbReference>
<feature type="region of interest" description="Disordered" evidence="2">
    <location>
        <begin position="1"/>
        <end position="23"/>
    </location>
</feature>
<reference evidence="5 6" key="1">
    <citation type="submission" date="2016-10" db="EMBL/GenBank/DDBJ databases">
        <authorList>
            <person name="de Groot N.N."/>
        </authorList>
    </citation>
    <scope>NUCLEOTIDE SEQUENCE [LARGE SCALE GENOMIC DNA]</scope>
    <source>
        <strain evidence="5 6">CGMCC 1.8891</strain>
    </source>
</reference>
<evidence type="ECO:0000259" key="3">
    <source>
        <dbReference type="Pfam" id="PF02481"/>
    </source>
</evidence>
<name>A0A1I3MJS3_9RHOB</name>
<dbReference type="AlphaFoldDB" id="A0A1I3MJS3"/>
<comment type="similarity">
    <text evidence="1">Belongs to the DprA/Smf family.</text>
</comment>
<evidence type="ECO:0000313" key="5">
    <source>
        <dbReference type="EMBL" id="SFI97161.1"/>
    </source>
</evidence>
<dbReference type="Gene3D" id="3.40.50.450">
    <property type="match status" value="1"/>
</dbReference>
<dbReference type="Gene3D" id="1.10.10.10">
    <property type="entry name" value="Winged helix-like DNA-binding domain superfamily/Winged helix DNA-binding domain"/>
    <property type="match status" value="1"/>
</dbReference>
<evidence type="ECO:0000256" key="1">
    <source>
        <dbReference type="ARBA" id="ARBA00006525"/>
    </source>
</evidence>
<evidence type="ECO:0000256" key="2">
    <source>
        <dbReference type="SAM" id="MobiDB-lite"/>
    </source>
</evidence>